<accession>A0ABW1EHK3</accession>
<keyword evidence="1" id="KW-0812">Transmembrane</keyword>
<keyword evidence="1" id="KW-0472">Membrane</keyword>
<evidence type="ECO:0000313" key="3">
    <source>
        <dbReference type="Proteomes" id="UP001596091"/>
    </source>
</evidence>
<dbReference type="RefSeq" id="WP_263342438.1">
    <property type="nucleotide sequence ID" value="NZ_JAGSYH010000012.1"/>
</dbReference>
<feature type="transmembrane region" description="Helical" evidence="1">
    <location>
        <begin position="86"/>
        <end position="105"/>
    </location>
</feature>
<keyword evidence="1" id="KW-1133">Transmembrane helix</keyword>
<evidence type="ECO:0000256" key="1">
    <source>
        <dbReference type="SAM" id="Phobius"/>
    </source>
</evidence>
<name>A0ABW1EHK3_9BACT</name>
<evidence type="ECO:0000313" key="2">
    <source>
        <dbReference type="EMBL" id="MFC5863786.1"/>
    </source>
</evidence>
<evidence type="ECO:0008006" key="4">
    <source>
        <dbReference type="Google" id="ProtNLM"/>
    </source>
</evidence>
<keyword evidence="3" id="KW-1185">Reference proteome</keyword>
<feature type="transmembrane region" description="Helical" evidence="1">
    <location>
        <begin position="165"/>
        <end position="190"/>
    </location>
</feature>
<reference evidence="3" key="1">
    <citation type="journal article" date="2019" name="Int. J. Syst. Evol. Microbiol.">
        <title>The Global Catalogue of Microorganisms (GCM) 10K type strain sequencing project: providing services to taxonomists for standard genome sequencing and annotation.</title>
        <authorList>
            <consortium name="The Broad Institute Genomics Platform"/>
            <consortium name="The Broad Institute Genome Sequencing Center for Infectious Disease"/>
            <person name="Wu L."/>
            <person name="Ma J."/>
        </authorList>
    </citation>
    <scope>NUCLEOTIDE SEQUENCE [LARGE SCALE GENOMIC DNA]</scope>
    <source>
        <strain evidence="3">JCM 4087</strain>
    </source>
</reference>
<organism evidence="2 3">
    <name type="scientific">Acidicapsa dinghuensis</name>
    <dbReference type="NCBI Taxonomy" id="2218256"/>
    <lineage>
        <taxon>Bacteria</taxon>
        <taxon>Pseudomonadati</taxon>
        <taxon>Acidobacteriota</taxon>
        <taxon>Terriglobia</taxon>
        <taxon>Terriglobales</taxon>
        <taxon>Acidobacteriaceae</taxon>
        <taxon>Acidicapsa</taxon>
    </lineage>
</organism>
<comment type="caution">
    <text evidence="2">The sequence shown here is derived from an EMBL/GenBank/DDBJ whole genome shotgun (WGS) entry which is preliminary data.</text>
</comment>
<sequence length="479" mass="54324">MKRLFSFPVVIASMLCVLAVLSVRGRFNDPDMWWHLRMGQMIFNSHSIPTADSFSFTANHHLLVPHEWLAQLSIYSVYHFFGYSGLMLWLCAALSAIYIAGYILCGLYSGNWKVAFLGALVLFVFSTVGASVRPQLLGYLLLLFELLIIHLGRTRSVRWFWLMPLLFAIWINIHGSFFLGILLTAVYLAASFFDFRVGSITSQRWARATRGQFLAATLVSIAALFINPDGLRQVVFPIDLMLREPINLAGVQEWHPLQLTSERGVVLLLVLAAIFLLVALRRAEIRLEELLLLALGLWLAGGHDRMLFVFGILTAPVFVRLLANEWENYNPAADRLLPNVIMIMLAMATVWIGFPRPAALRSQIESGSPVAAVSYIQSHHLTGPMLNDYTFGGYLIWAMPEHPVFIDGRAEIYEWAGVLSQYMNWMNLNTDPEALLDQYHIQFCLLNANSYMVRVLTMTHHWKLVYSDRMSAILVRDPA</sequence>
<feature type="transmembrane region" description="Helical" evidence="1">
    <location>
        <begin position="112"/>
        <end position="130"/>
    </location>
</feature>
<dbReference type="Proteomes" id="UP001596091">
    <property type="component" value="Unassembled WGS sequence"/>
</dbReference>
<protein>
    <recommendedName>
        <fullName evidence="4">Glycosyltransferase RgtA/B/C/D-like domain-containing protein</fullName>
    </recommendedName>
</protein>
<feature type="transmembrane region" description="Helical" evidence="1">
    <location>
        <begin position="336"/>
        <end position="354"/>
    </location>
</feature>
<gene>
    <name evidence="2" type="ORF">ACFPT7_15870</name>
</gene>
<proteinExistence type="predicted"/>
<feature type="transmembrane region" description="Helical" evidence="1">
    <location>
        <begin position="264"/>
        <end position="280"/>
    </location>
</feature>
<dbReference type="EMBL" id="JBHSPH010000006">
    <property type="protein sequence ID" value="MFC5863786.1"/>
    <property type="molecule type" value="Genomic_DNA"/>
</dbReference>